<feature type="region of interest" description="Disordered" evidence="1">
    <location>
        <begin position="65"/>
        <end position="107"/>
    </location>
</feature>
<feature type="compositionally biased region" description="Polar residues" evidence="1">
    <location>
        <begin position="84"/>
        <end position="93"/>
    </location>
</feature>
<sequence length="107" mass="11692">MANRWAIGATAVVVIMALVIEYRFLAPSAKLLSSIHSYVARLHNGTPRLMDGHVARLHNGTPRLMDGHQCLSGRHQGTRGHQPGCSQSASASERLQPLYDPSRPLLD</sequence>
<reference evidence="4" key="5">
    <citation type="submission" date="2018-04" db="UniProtKB">
        <authorList>
            <consortium name="EnsemblFungi"/>
        </authorList>
    </citation>
    <scope>IDENTIFICATION</scope>
    <source>
        <strain evidence="4">R3-111a-1</strain>
    </source>
</reference>
<dbReference type="AlphaFoldDB" id="J3NYW0"/>
<dbReference type="EnsemblFungi" id="EJT76543">
    <property type="protein sequence ID" value="EJT76543"/>
    <property type="gene ID" value="GGTG_06462"/>
</dbReference>
<reference evidence="5" key="1">
    <citation type="submission" date="2010-07" db="EMBL/GenBank/DDBJ databases">
        <title>The genome sequence of Gaeumannomyces graminis var. tritici strain R3-111a-1.</title>
        <authorList>
            <consortium name="The Broad Institute Genome Sequencing Platform"/>
            <person name="Ma L.-J."/>
            <person name="Dead R."/>
            <person name="Young S."/>
            <person name="Zeng Q."/>
            <person name="Koehrsen M."/>
            <person name="Alvarado L."/>
            <person name="Berlin A."/>
            <person name="Chapman S.B."/>
            <person name="Chen Z."/>
            <person name="Freedman E."/>
            <person name="Gellesch M."/>
            <person name="Goldberg J."/>
            <person name="Griggs A."/>
            <person name="Gujja S."/>
            <person name="Heilman E.R."/>
            <person name="Heiman D."/>
            <person name="Hepburn T."/>
            <person name="Howarth C."/>
            <person name="Jen D."/>
            <person name="Larson L."/>
            <person name="Mehta T."/>
            <person name="Neiman D."/>
            <person name="Pearson M."/>
            <person name="Roberts A."/>
            <person name="Saif S."/>
            <person name="Shea T."/>
            <person name="Shenoy N."/>
            <person name="Sisk P."/>
            <person name="Stolte C."/>
            <person name="Sykes S."/>
            <person name="Walk T."/>
            <person name="White J."/>
            <person name="Yandava C."/>
            <person name="Haas B."/>
            <person name="Nusbaum C."/>
            <person name="Birren B."/>
        </authorList>
    </citation>
    <scope>NUCLEOTIDE SEQUENCE [LARGE SCALE GENOMIC DNA]</scope>
    <source>
        <strain evidence="5">R3-111a-1</strain>
    </source>
</reference>
<organism evidence="3">
    <name type="scientific">Gaeumannomyces tritici (strain R3-111a-1)</name>
    <name type="common">Wheat and barley take-all root rot fungus</name>
    <name type="synonym">Gaeumannomyces graminis var. tritici</name>
    <dbReference type="NCBI Taxonomy" id="644352"/>
    <lineage>
        <taxon>Eukaryota</taxon>
        <taxon>Fungi</taxon>
        <taxon>Dikarya</taxon>
        <taxon>Ascomycota</taxon>
        <taxon>Pezizomycotina</taxon>
        <taxon>Sordariomycetes</taxon>
        <taxon>Sordariomycetidae</taxon>
        <taxon>Magnaporthales</taxon>
        <taxon>Magnaporthaceae</taxon>
        <taxon>Gaeumannomyces</taxon>
    </lineage>
</organism>
<protein>
    <submittedName>
        <fullName evidence="3 4">Uncharacterized protein</fullName>
    </submittedName>
</protein>
<evidence type="ECO:0000313" key="4">
    <source>
        <dbReference type="EnsemblFungi" id="EJT76543"/>
    </source>
</evidence>
<reference evidence="3" key="3">
    <citation type="submission" date="2010-09" db="EMBL/GenBank/DDBJ databases">
        <title>Annotation of Gaeumannomyces graminis var. tritici R3-111a-1.</title>
        <authorList>
            <consortium name="The Broad Institute Genome Sequencing Platform"/>
            <person name="Ma L.-J."/>
            <person name="Dead R."/>
            <person name="Young S.K."/>
            <person name="Zeng Q."/>
            <person name="Gargeya S."/>
            <person name="Fitzgerald M."/>
            <person name="Haas B."/>
            <person name="Abouelleil A."/>
            <person name="Alvarado L."/>
            <person name="Arachchi H.M."/>
            <person name="Berlin A."/>
            <person name="Brown A."/>
            <person name="Chapman S.B."/>
            <person name="Chen Z."/>
            <person name="Dunbar C."/>
            <person name="Freedman E."/>
            <person name="Gearin G."/>
            <person name="Gellesch M."/>
            <person name="Goldberg J."/>
            <person name="Griggs A."/>
            <person name="Gujja S."/>
            <person name="Heiman D."/>
            <person name="Howarth C."/>
            <person name="Larson L."/>
            <person name="Lui A."/>
            <person name="MacDonald P.J.P."/>
            <person name="Mehta T."/>
            <person name="Montmayeur A."/>
            <person name="Murphy C."/>
            <person name="Neiman D."/>
            <person name="Pearson M."/>
            <person name="Priest M."/>
            <person name="Roberts A."/>
            <person name="Saif S."/>
            <person name="Shea T."/>
            <person name="Shenoy N."/>
            <person name="Sisk P."/>
            <person name="Stolte C."/>
            <person name="Sykes S."/>
            <person name="Yandava C."/>
            <person name="Wortman J."/>
            <person name="Nusbaum C."/>
            <person name="Birren B."/>
        </authorList>
    </citation>
    <scope>NUCLEOTIDE SEQUENCE</scope>
    <source>
        <strain evidence="3">R3-111a-1</strain>
    </source>
</reference>
<evidence type="ECO:0000313" key="3">
    <source>
        <dbReference type="EMBL" id="EJT76543.1"/>
    </source>
</evidence>
<keyword evidence="2" id="KW-0472">Membrane</keyword>
<name>J3NYW0_GAET3</name>
<keyword evidence="2" id="KW-0812">Transmembrane</keyword>
<gene>
    <name evidence="4" type="primary">20346920</name>
    <name evidence="3" type="ORF">GGTG_06462</name>
</gene>
<evidence type="ECO:0000256" key="2">
    <source>
        <dbReference type="SAM" id="Phobius"/>
    </source>
</evidence>
<keyword evidence="5" id="KW-1185">Reference proteome</keyword>
<reference evidence="3" key="2">
    <citation type="submission" date="2010-07" db="EMBL/GenBank/DDBJ databases">
        <authorList>
            <consortium name="The Broad Institute Genome Sequencing Platform"/>
            <consortium name="Broad Institute Genome Sequencing Center for Infectious Disease"/>
            <person name="Ma L.-J."/>
            <person name="Dead R."/>
            <person name="Young S."/>
            <person name="Zeng Q."/>
            <person name="Koehrsen M."/>
            <person name="Alvarado L."/>
            <person name="Berlin A."/>
            <person name="Chapman S.B."/>
            <person name="Chen Z."/>
            <person name="Freedman E."/>
            <person name="Gellesch M."/>
            <person name="Goldberg J."/>
            <person name="Griggs A."/>
            <person name="Gujja S."/>
            <person name="Heilman E.R."/>
            <person name="Heiman D."/>
            <person name="Hepburn T."/>
            <person name="Howarth C."/>
            <person name="Jen D."/>
            <person name="Larson L."/>
            <person name="Mehta T."/>
            <person name="Neiman D."/>
            <person name="Pearson M."/>
            <person name="Roberts A."/>
            <person name="Saif S."/>
            <person name="Shea T."/>
            <person name="Shenoy N."/>
            <person name="Sisk P."/>
            <person name="Stolte C."/>
            <person name="Sykes S."/>
            <person name="Walk T."/>
            <person name="White J."/>
            <person name="Yandava C."/>
            <person name="Haas B."/>
            <person name="Nusbaum C."/>
            <person name="Birren B."/>
        </authorList>
    </citation>
    <scope>NUCLEOTIDE SEQUENCE</scope>
    <source>
        <strain evidence="3">R3-111a-1</strain>
    </source>
</reference>
<dbReference type="EMBL" id="GL385397">
    <property type="protein sequence ID" value="EJT76543.1"/>
    <property type="molecule type" value="Genomic_DNA"/>
</dbReference>
<evidence type="ECO:0000256" key="1">
    <source>
        <dbReference type="SAM" id="MobiDB-lite"/>
    </source>
</evidence>
<dbReference type="GeneID" id="20346920"/>
<reference evidence="4" key="4">
    <citation type="journal article" date="2015" name="G3 (Bethesda)">
        <title>Genome sequences of three phytopathogenic species of the Magnaporthaceae family of fungi.</title>
        <authorList>
            <person name="Okagaki L.H."/>
            <person name="Nunes C.C."/>
            <person name="Sailsbery J."/>
            <person name="Clay B."/>
            <person name="Brown D."/>
            <person name="John T."/>
            <person name="Oh Y."/>
            <person name="Young N."/>
            <person name="Fitzgerald M."/>
            <person name="Haas B.J."/>
            <person name="Zeng Q."/>
            <person name="Young S."/>
            <person name="Adiconis X."/>
            <person name="Fan L."/>
            <person name="Levin J.Z."/>
            <person name="Mitchell T.K."/>
            <person name="Okubara P.A."/>
            <person name="Farman M.L."/>
            <person name="Kohn L.M."/>
            <person name="Birren B."/>
            <person name="Ma L.-J."/>
            <person name="Dean R.A."/>
        </authorList>
    </citation>
    <scope>NUCLEOTIDE SEQUENCE</scope>
    <source>
        <strain evidence="4">R3-111a-1</strain>
    </source>
</reference>
<dbReference type="HOGENOM" id="CLU_2210224_0_0_1"/>
<evidence type="ECO:0000313" key="5">
    <source>
        <dbReference type="Proteomes" id="UP000006039"/>
    </source>
</evidence>
<feature type="transmembrane region" description="Helical" evidence="2">
    <location>
        <begin position="6"/>
        <end position="25"/>
    </location>
</feature>
<proteinExistence type="predicted"/>
<dbReference type="RefSeq" id="XP_009222543.1">
    <property type="nucleotide sequence ID" value="XM_009224279.1"/>
</dbReference>
<keyword evidence="2" id="KW-1133">Transmembrane helix</keyword>
<dbReference type="Proteomes" id="UP000006039">
    <property type="component" value="Unassembled WGS sequence"/>
</dbReference>
<dbReference type="VEuPathDB" id="FungiDB:GGTG_06462"/>
<accession>J3NYW0</accession>